<proteinExistence type="inferred from homology"/>
<feature type="modified residue" description="N6-(pyridoxal phosphate)lysine" evidence="11">
    <location>
        <position position="195"/>
    </location>
</feature>
<dbReference type="SUPFAM" id="SSF53383">
    <property type="entry name" value="PLP-dependent transferases"/>
    <property type="match status" value="1"/>
</dbReference>
<dbReference type="InterPro" id="IPR000192">
    <property type="entry name" value="Aminotrans_V_dom"/>
</dbReference>
<evidence type="ECO:0000256" key="9">
    <source>
        <dbReference type="ARBA" id="ARBA00047630"/>
    </source>
</evidence>
<comment type="pathway">
    <text evidence="2 11 12">Amino-acid biosynthesis; L-serine biosynthesis; L-serine from 3-phospho-D-glycerate: step 2/3.</text>
</comment>
<comment type="cofactor">
    <cofactor evidence="11">
        <name>pyridoxal 5'-phosphate</name>
        <dbReference type="ChEBI" id="CHEBI:597326"/>
    </cofactor>
    <text evidence="11">Binds 1 pyridoxal phosphate per subunit.</text>
</comment>
<organism evidence="14 15">
    <name type="scientific">Ornithinimicrobium pekingense</name>
    <dbReference type="NCBI Taxonomy" id="384677"/>
    <lineage>
        <taxon>Bacteria</taxon>
        <taxon>Bacillati</taxon>
        <taxon>Actinomycetota</taxon>
        <taxon>Actinomycetes</taxon>
        <taxon>Micrococcales</taxon>
        <taxon>Ornithinimicrobiaceae</taxon>
        <taxon>Ornithinimicrobium</taxon>
    </lineage>
</organism>
<evidence type="ECO:0000256" key="7">
    <source>
        <dbReference type="ARBA" id="ARBA00022898"/>
    </source>
</evidence>
<comment type="subcellular location">
    <subcellularLocation>
        <location evidence="11">Cytoplasm</location>
    </subcellularLocation>
</comment>
<comment type="catalytic activity">
    <reaction evidence="10 11 12">
        <text>O-phospho-L-serine + 2-oxoglutarate = 3-phosphooxypyruvate + L-glutamate</text>
        <dbReference type="Rhea" id="RHEA:14329"/>
        <dbReference type="ChEBI" id="CHEBI:16810"/>
        <dbReference type="ChEBI" id="CHEBI:18110"/>
        <dbReference type="ChEBI" id="CHEBI:29985"/>
        <dbReference type="ChEBI" id="CHEBI:57524"/>
        <dbReference type="EC" id="2.6.1.52"/>
    </reaction>
</comment>
<feature type="binding site" evidence="11">
    <location>
        <begin position="75"/>
        <end position="76"/>
    </location>
    <ligand>
        <name>pyridoxal 5'-phosphate</name>
        <dbReference type="ChEBI" id="CHEBI:597326"/>
    </ligand>
</feature>
<evidence type="ECO:0000256" key="1">
    <source>
        <dbReference type="ARBA" id="ARBA00003483"/>
    </source>
</evidence>
<dbReference type="Gene3D" id="3.40.640.10">
    <property type="entry name" value="Type I PLP-dependent aspartate aminotransferase-like (Major domain)"/>
    <property type="match status" value="1"/>
</dbReference>
<keyword evidence="7 11" id="KW-0663">Pyridoxal phosphate</keyword>
<dbReference type="EMBL" id="BMLB01000002">
    <property type="protein sequence ID" value="GGK61924.1"/>
    <property type="molecule type" value="Genomic_DNA"/>
</dbReference>
<keyword evidence="11" id="KW-0963">Cytoplasm</keyword>
<comment type="function">
    <text evidence="1 11">Catalyzes the reversible conversion of 3-phosphohydroxypyruvate to phosphoserine and of 3-hydroxy-2-oxo-4-phosphonooxybutanoate to phosphohydroxythreonine.</text>
</comment>
<reference evidence="15" key="1">
    <citation type="journal article" date="2019" name="Int. J. Syst. Evol. Microbiol.">
        <title>The Global Catalogue of Microorganisms (GCM) 10K type strain sequencing project: providing services to taxonomists for standard genome sequencing and annotation.</title>
        <authorList>
            <consortium name="The Broad Institute Genomics Platform"/>
            <consortium name="The Broad Institute Genome Sequencing Center for Infectious Disease"/>
            <person name="Wu L."/>
            <person name="Ma J."/>
        </authorList>
    </citation>
    <scope>NUCLEOTIDE SEQUENCE [LARGE SCALE GENOMIC DNA]</scope>
    <source>
        <strain evidence="15">CGMCC 1.5362</strain>
    </source>
</reference>
<feature type="binding site" evidence="11">
    <location>
        <begin position="236"/>
        <end position="237"/>
    </location>
    <ligand>
        <name>pyridoxal 5'-phosphate</name>
        <dbReference type="ChEBI" id="CHEBI:597326"/>
    </ligand>
</feature>
<dbReference type="NCBIfam" id="TIGR01364">
    <property type="entry name" value="serC_1"/>
    <property type="match status" value="1"/>
</dbReference>
<dbReference type="PANTHER" id="PTHR43247">
    <property type="entry name" value="PHOSPHOSERINE AMINOTRANSFERASE"/>
    <property type="match status" value="1"/>
</dbReference>
<evidence type="ECO:0000256" key="12">
    <source>
        <dbReference type="RuleBase" id="RU004505"/>
    </source>
</evidence>
<keyword evidence="6 11" id="KW-0808">Transferase</keyword>
<sequence>MRVYNFSAGPATMPLEVLERAQSELTDWRGSGMSVTEMSHRSPEFVSIAAEAEARMRSLLGVPDDYAVLFLQGGATGQFAAVPLNLAAVGATAAYVNTGAWSKKAIAEGRNHLDVRVVADEKDSGYATVPAPGSLEVPADAAYLHYTLNETIGGVEFPYVPDAGDVPLVTDASSTILSRPLDVSRFGVIYAGAQKNLGPAGLTVVVVRKDLLGRARPETPSVLHWQAMAEADSMLNTPPTLAWYLVGLVLEWVEQQGGLEAMAQRNRAKAELLYGAIDSSDFWSNPVDADARSWMNVPFLAPDPALDKPFLAAAAEAGLSGLGGHRSVGGMRASIYNAMPLEGVQALVDLMTDFEKQNG</sequence>
<keyword evidence="8 11" id="KW-0718">Serine biosynthesis</keyword>
<comment type="pathway">
    <text evidence="11">Cofactor biosynthesis; pyridoxine 5'-phosphate biosynthesis; pyridoxine 5'-phosphate from D-erythrose 4-phosphate: step 3/5.</text>
</comment>
<evidence type="ECO:0000259" key="13">
    <source>
        <dbReference type="Pfam" id="PF00266"/>
    </source>
</evidence>
<dbReference type="InterPro" id="IPR015424">
    <property type="entry name" value="PyrdxlP-dep_Trfase"/>
</dbReference>
<evidence type="ECO:0000256" key="5">
    <source>
        <dbReference type="ARBA" id="ARBA00022605"/>
    </source>
</evidence>
<keyword evidence="5 11" id="KW-0028">Amino-acid biosynthesis</keyword>
<dbReference type="PROSITE" id="PS00595">
    <property type="entry name" value="AA_TRANSFER_CLASS_5"/>
    <property type="match status" value="1"/>
</dbReference>
<comment type="catalytic activity">
    <reaction evidence="9 11">
        <text>4-(phosphooxy)-L-threonine + 2-oxoglutarate = (R)-3-hydroxy-2-oxo-4-phosphooxybutanoate + L-glutamate</text>
        <dbReference type="Rhea" id="RHEA:16573"/>
        <dbReference type="ChEBI" id="CHEBI:16810"/>
        <dbReference type="ChEBI" id="CHEBI:29985"/>
        <dbReference type="ChEBI" id="CHEBI:58452"/>
        <dbReference type="ChEBI" id="CHEBI:58538"/>
        <dbReference type="EC" id="2.6.1.52"/>
    </reaction>
</comment>
<feature type="binding site" evidence="11">
    <location>
        <position position="194"/>
    </location>
    <ligand>
        <name>pyridoxal 5'-phosphate</name>
        <dbReference type="ChEBI" id="CHEBI:597326"/>
    </ligand>
</feature>
<evidence type="ECO:0000256" key="10">
    <source>
        <dbReference type="ARBA" id="ARBA00049007"/>
    </source>
</evidence>
<dbReference type="PIRSF" id="PIRSF000525">
    <property type="entry name" value="SerC"/>
    <property type="match status" value="1"/>
</dbReference>
<gene>
    <name evidence="11 14" type="primary">serC</name>
    <name evidence="14" type="ORF">GCM10011509_07910</name>
</gene>
<evidence type="ECO:0000256" key="6">
    <source>
        <dbReference type="ARBA" id="ARBA00022679"/>
    </source>
</evidence>
<comment type="caution">
    <text evidence="14">The sequence shown here is derived from an EMBL/GenBank/DDBJ whole genome shotgun (WGS) entry which is preliminary data.</text>
</comment>
<evidence type="ECO:0000313" key="15">
    <source>
        <dbReference type="Proteomes" id="UP000662111"/>
    </source>
</evidence>
<keyword evidence="15" id="KW-1185">Reference proteome</keyword>
<evidence type="ECO:0000256" key="4">
    <source>
        <dbReference type="ARBA" id="ARBA00022576"/>
    </source>
</evidence>
<dbReference type="InterPro" id="IPR015421">
    <property type="entry name" value="PyrdxlP-dep_Trfase_major"/>
</dbReference>
<keyword evidence="4 11" id="KW-0032">Aminotransferase</keyword>
<dbReference type="CDD" id="cd00611">
    <property type="entry name" value="PSAT_like"/>
    <property type="match status" value="1"/>
</dbReference>
<comment type="similarity">
    <text evidence="3 11">Belongs to the class-V pyridoxal-phosphate-dependent aminotransferase family. SerC subfamily.</text>
</comment>
<dbReference type="HAMAP" id="MF_00160">
    <property type="entry name" value="SerC_aminotrans_5"/>
    <property type="match status" value="1"/>
</dbReference>
<evidence type="ECO:0000256" key="2">
    <source>
        <dbReference type="ARBA" id="ARBA00005099"/>
    </source>
</evidence>
<keyword evidence="11" id="KW-0664">Pyridoxine biosynthesis</keyword>
<evidence type="ECO:0000256" key="3">
    <source>
        <dbReference type="ARBA" id="ARBA00006904"/>
    </source>
</evidence>
<dbReference type="NCBIfam" id="NF003764">
    <property type="entry name" value="PRK05355.1"/>
    <property type="match status" value="1"/>
</dbReference>
<comment type="caution">
    <text evidence="11">Lacks conserved residue(s) required for the propagation of feature annotation.</text>
</comment>
<dbReference type="GO" id="GO:0008483">
    <property type="term" value="F:transaminase activity"/>
    <property type="evidence" value="ECO:0007669"/>
    <property type="project" value="UniProtKB-KW"/>
</dbReference>
<feature type="binding site" evidence="11">
    <location>
        <position position="101"/>
    </location>
    <ligand>
        <name>pyridoxal 5'-phosphate</name>
        <dbReference type="ChEBI" id="CHEBI:597326"/>
    </ligand>
</feature>
<name>A0ABQ2F4S5_9MICO</name>
<dbReference type="PANTHER" id="PTHR43247:SF1">
    <property type="entry name" value="PHOSPHOSERINE AMINOTRANSFERASE"/>
    <property type="match status" value="1"/>
</dbReference>
<evidence type="ECO:0000313" key="14">
    <source>
        <dbReference type="EMBL" id="GGK61924.1"/>
    </source>
</evidence>
<feature type="binding site" evidence="11">
    <location>
        <position position="41"/>
    </location>
    <ligand>
        <name>L-glutamate</name>
        <dbReference type="ChEBI" id="CHEBI:29985"/>
    </ligand>
</feature>
<comment type="subunit">
    <text evidence="11">Homodimer.</text>
</comment>
<evidence type="ECO:0000256" key="8">
    <source>
        <dbReference type="ARBA" id="ARBA00023299"/>
    </source>
</evidence>
<feature type="binding site" evidence="11">
    <location>
        <position position="151"/>
    </location>
    <ligand>
        <name>pyridoxal 5'-phosphate</name>
        <dbReference type="ChEBI" id="CHEBI:597326"/>
    </ligand>
</feature>
<evidence type="ECO:0000256" key="11">
    <source>
        <dbReference type="HAMAP-Rule" id="MF_00160"/>
    </source>
</evidence>
<dbReference type="InterPro" id="IPR022278">
    <property type="entry name" value="Pser_aminoTfrase"/>
</dbReference>
<dbReference type="Gene3D" id="3.90.1150.10">
    <property type="entry name" value="Aspartate Aminotransferase, domain 1"/>
    <property type="match status" value="1"/>
</dbReference>
<accession>A0ABQ2F4S5</accession>
<dbReference type="EC" id="2.6.1.52" evidence="11"/>
<protein>
    <recommendedName>
        <fullName evidence="11">Phosphoserine aminotransferase</fullName>
        <ecNumber evidence="11">2.6.1.52</ecNumber>
    </recommendedName>
    <alternativeName>
        <fullName evidence="11">Phosphohydroxythreonine aminotransferase</fullName>
        <shortName evidence="11">PSAT</shortName>
    </alternativeName>
</protein>
<feature type="binding site" evidence="11">
    <location>
        <position position="171"/>
    </location>
    <ligand>
        <name>pyridoxal 5'-phosphate</name>
        <dbReference type="ChEBI" id="CHEBI:597326"/>
    </ligand>
</feature>
<dbReference type="InterPro" id="IPR020578">
    <property type="entry name" value="Aminotrans_V_PyrdxlP_BS"/>
</dbReference>
<dbReference type="InterPro" id="IPR015422">
    <property type="entry name" value="PyrdxlP-dep_Trfase_small"/>
</dbReference>
<dbReference type="Proteomes" id="UP000662111">
    <property type="component" value="Unassembled WGS sequence"/>
</dbReference>
<dbReference type="Pfam" id="PF00266">
    <property type="entry name" value="Aminotran_5"/>
    <property type="match status" value="1"/>
</dbReference>
<feature type="domain" description="Aminotransferase class V" evidence="13">
    <location>
        <begin position="3"/>
        <end position="347"/>
    </location>
</feature>
<dbReference type="RefSeq" id="WP_022920700.1">
    <property type="nucleotide sequence ID" value="NZ_BMLB01000002.1"/>
</dbReference>